<organism evidence="3 4">
    <name type="scientific">Tectimicrobiota bacterium</name>
    <dbReference type="NCBI Taxonomy" id="2528274"/>
    <lineage>
        <taxon>Bacteria</taxon>
        <taxon>Pseudomonadati</taxon>
        <taxon>Nitrospinota/Tectimicrobiota group</taxon>
        <taxon>Candidatus Tectimicrobiota</taxon>
    </lineage>
</organism>
<dbReference type="InterPro" id="IPR038614">
    <property type="entry name" value="GK_N_sf"/>
</dbReference>
<gene>
    <name evidence="3" type="ORF">FJZ47_23280</name>
</gene>
<dbReference type="GO" id="GO:0008887">
    <property type="term" value="F:glycerate kinase activity"/>
    <property type="evidence" value="ECO:0007669"/>
    <property type="project" value="InterPro"/>
</dbReference>
<evidence type="ECO:0000313" key="3">
    <source>
        <dbReference type="EMBL" id="MBM3226698.1"/>
    </source>
</evidence>
<evidence type="ECO:0000259" key="2">
    <source>
        <dbReference type="Pfam" id="PF13660"/>
    </source>
</evidence>
<feature type="domain" description="MOFRL" evidence="1">
    <location>
        <begin position="220"/>
        <end position="325"/>
    </location>
</feature>
<dbReference type="Pfam" id="PF13660">
    <property type="entry name" value="DUF4147"/>
    <property type="match status" value="1"/>
</dbReference>
<dbReference type="FunFam" id="3.40.1480.10:FF:000003">
    <property type="entry name" value="D-glycerate 2-kinase"/>
    <property type="match status" value="1"/>
</dbReference>
<dbReference type="InterPro" id="IPR039760">
    <property type="entry name" value="MOFRL_protein"/>
</dbReference>
<dbReference type="Proteomes" id="UP000712673">
    <property type="component" value="Unassembled WGS sequence"/>
</dbReference>
<dbReference type="InterPro" id="IPR037035">
    <property type="entry name" value="GK-like_C_sf"/>
</dbReference>
<keyword evidence="3" id="KW-0418">Kinase</keyword>
<comment type="caution">
    <text evidence="3">The sequence shown here is derived from an EMBL/GenBank/DDBJ whole genome shotgun (WGS) entry which is preliminary data.</text>
</comment>
<evidence type="ECO:0000259" key="1">
    <source>
        <dbReference type="Pfam" id="PF05161"/>
    </source>
</evidence>
<dbReference type="Gene3D" id="3.40.50.10180">
    <property type="entry name" value="Glycerate kinase, MOFRL-like N-terminal domain"/>
    <property type="match status" value="1"/>
</dbReference>
<dbReference type="SUPFAM" id="SSF82544">
    <property type="entry name" value="GckA/TtuD-like"/>
    <property type="match status" value="1"/>
</dbReference>
<name>A0A937W4A0_UNCTE</name>
<dbReference type="GO" id="GO:0005737">
    <property type="term" value="C:cytoplasm"/>
    <property type="evidence" value="ECO:0007669"/>
    <property type="project" value="TreeGrafter"/>
</dbReference>
<feature type="non-terminal residue" evidence="3">
    <location>
        <position position="1"/>
    </location>
</feature>
<dbReference type="InterPro" id="IPR007835">
    <property type="entry name" value="MOFRL"/>
</dbReference>
<dbReference type="PANTHER" id="PTHR12227:SF0">
    <property type="entry name" value="GLYCERATE KINASE"/>
    <property type="match status" value="1"/>
</dbReference>
<proteinExistence type="predicted"/>
<dbReference type="EMBL" id="VGLS01001014">
    <property type="protein sequence ID" value="MBM3226698.1"/>
    <property type="molecule type" value="Genomic_DNA"/>
</dbReference>
<dbReference type="Gene3D" id="3.40.1480.10">
    <property type="entry name" value="MOFRL domain"/>
    <property type="match status" value="1"/>
</dbReference>
<reference evidence="3" key="1">
    <citation type="submission" date="2019-03" db="EMBL/GenBank/DDBJ databases">
        <title>Lake Tanganyika Metagenome-Assembled Genomes (MAGs).</title>
        <authorList>
            <person name="Tran P."/>
        </authorList>
    </citation>
    <scope>NUCLEOTIDE SEQUENCE</scope>
    <source>
        <strain evidence="3">K_DeepCast_65m_m2_066</strain>
    </source>
</reference>
<sequence length="332" mass="34868">QGAEALMRLARQAGPDDLVFCLLSGGGSALCPAPSADMTLAEKQHVTRLLLECGASIDEINTIRKHLSRLKGGQLARLVAPATLVTLVLSDVVDDRLDVIASGPTVPDPSTYQDCLDILAGYDLLARLPASVQRHLQRGQAGELPETPKPQDPLFTRNQTVVIGSNRLALQAAQAEAQARGYTTVLLTSSLQGEARHIARMHAAIAREIRQSGAPVAPPACVLAGGETTVTIHGDGTGGRNQEFALAAALDMAGLDRVVLLSAGTDGTDGPTPAAGALVDGQSVARARALGLLPERYLRRHDSYHFFHALDDLLVTGPTGTNVMDMHIVLVG</sequence>
<dbReference type="Pfam" id="PF05161">
    <property type="entry name" value="MOFRL"/>
    <property type="match status" value="1"/>
</dbReference>
<protein>
    <submittedName>
        <fullName evidence="3">Glycerate kinase</fullName>
    </submittedName>
</protein>
<feature type="domain" description="MOFRL-associated" evidence="2">
    <location>
        <begin position="2"/>
        <end position="137"/>
    </location>
</feature>
<dbReference type="PANTHER" id="PTHR12227">
    <property type="entry name" value="GLYCERATE KINASE"/>
    <property type="match status" value="1"/>
</dbReference>
<dbReference type="AlphaFoldDB" id="A0A937W4A0"/>
<evidence type="ECO:0000313" key="4">
    <source>
        <dbReference type="Proteomes" id="UP000712673"/>
    </source>
</evidence>
<accession>A0A937W4A0</accession>
<dbReference type="InterPro" id="IPR025286">
    <property type="entry name" value="MOFRL_assoc_dom"/>
</dbReference>
<keyword evidence="3" id="KW-0808">Transferase</keyword>